<gene>
    <name evidence="2" type="ORF">ACFO4O_16840</name>
</gene>
<evidence type="ECO:0000256" key="1">
    <source>
        <dbReference type="SAM" id="Phobius"/>
    </source>
</evidence>
<organism evidence="2 3">
    <name type="scientific">Glaciecola siphonariae</name>
    <dbReference type="NCBI Taxonomy" id="521012"/>
    <lineage>
        <taxon>Bacteria</taxon>
        <taxon>Pseudomonadati</taxon>
        <taxon>Pseudomonadota</taxon>
        <taxon>Gammaproteobacteria</taxon>
        <taxon>Alteromonadales</taxon>
        <taxon>Alteromonadaceae</taxon>
        <taxon>Glaciecola</taxon>
    </lineage>
</organism>
<dbReference type="Pfam" id="PF03203">
    <property type="entry name" value="MerC"/>
    <property type="match status" value="1"/>
</dbReference>
<reference evidence="3" key="1">
    <citation type="journal article" date="2019" name="Int. J. Syst. Evol. Microbiol.">
        <title>The Global Catalogue of Microorganisms (GCM) 10K type strain sequencing project: providing services to taxonomists for standard genome sequencing and annotation.</title>
        <authorList>
            <consortium name="The Broad Institute Genomics Platform"/>
            <consortium name="The Broad Institute Genome Sequencing Center for Infectious Disease"/>
            <person name="Wu L."/>
            <person name="Ma J."/>
        </authorList>
    </citation>
    <scope>NUCLEOTIDE SEQUENCE [LARGE SCALE GENOMIC DNA]</scope>
    <source>
        <strain evidence="3">KACC 12507</strain>
    </source>
</reference>
<evidence type="ECO:0000313" key="2">
    <source>
        <dbReference type="EMBL" id="MFC4701818.1"/>
    </source>
</evidence>
<dbReference type="InterPro" id="IPR004891">
    <property type="entry name" value="Mercury-R_MerC"/>
</dbReference>
<keyword evidence="1" id="KW-1133">Transmembrane helix</keyword>
<keyword evidence="3" id="KW-1185">Reference proteome</keyword>
<dbReference type="Proteomes" id="UP001595897">
    <property type="component" value="Unassembled WGS sequence"/>
</dbReference>
<name>A0ABV9M0T6_9ALTE</name>
<dbReference type="RefSeq" id="WP_382410648.1">
    <property type="nucleotide sequence ID" value="NZ_JBHSGU010000029.1"/>
</dbReference>
<sequence length="129" mass="14006">MNKVMNIGDKLAIGVSSLCVLHCALVPLVLFTLPLMSTLFIFDEGFHVLLVLAVIPISVLTILFGYLQHRQSGIVLMCAAGLLALVMAIIFGHDLFNGKGEVILTVIGSAFLVFSHIRNFALRSAYIHP</sequence>
<proteinExistence type="predicted"/>
<keyword evidence="1" id="KW-0472">Membrane</keyword>
<comment type="caution">
    <text evidence="2">The sequence shown here is derived from an EMBL/GenBank/DDBJ whole genome shotgun (WGS) entry which is preliminary data.</text>
</comment>
<feature type="transmembrane region" description="Helical" evidence="1">
    <location>
        <begin position="74"/>
        <end position="96"/>
    </location>
</feature>
<accession>A0ABV9M0T6</accession>
<feature type="transmembrane region" description="Helical" evidence="1">
    <location>
        <begin position="45"/>
        <end position="67"/>
    </location>
</feature>
<feature type="transmembrane region" description="Helical" evidence="1">
    <location>
        <begin position="102"/>
        <end position="121"/>
    </location>
</feature>
<dbReference type="EMBL" id="JBHSGU010000029">
    <property type="protein sequence ID" value="MFC4701818.1"/>
    <property type="molecule type" value="Genomic_DNA"/>
</dbReference>
<feature type="transmembrane region" description="Helical" evidence="1">
    <location>
        <begin position="12"/>
        <end position="33"/>
    </location>
</feature>
<keyword evidence="1" id="KW-0812">Transmembrane</keyword>
<evidence type="ECO:0000313" key="3">
    <source>
        <dbReference type="Proteomes" id="UP001595897"/>
    </source>
</evidence>
<protein>
    <submittedName>
        <fullName evidence="2">MerC domain-containing protein</fullName>
    </submittedName>
</protein>